<dbReference type="EMBL" id="CP001896">
    <property type="protein sequence ID" value="ADC62655.1"/>
    <property type="molecule type" value="Genomic_DNA"/>
</dbReference>
<dbReference type="InterPro" id="IPR026268">
    <property type="entry name" value="RseC"/>
</dbReference>
<dbReference type="Pfam" id="PF04246">
    <property type="entry name" value="RseC_MucC"/>
    <property type="match status" value="1"/>
</dbReference>
<dbReference type="PIRSF" id="PIRSF004923">
    <property type="entry name" value="RseC"/>
    <property type="match status" value="1"/>
</dbReference>
<dbReference type="InterPro" id="IPR007359">
    <property type="entry name" value="SigmaE_reg_RseC_MucC"/>
</dbReference>
<evidence type="ECO:0000256" key="1">
    <source>
        <dbReference type="SAM" id="Phobius"/>
    </source>
</evidence>
<reference evidence="2 3" key="1">
    <citation type="journal article" date="2011" name="Stand. Genomic Sci.">
        <title>Complete genome sequence of Allochromatium vinosum DSM 180(T).</title>
        <authorList>
            <person name="Weissgerber T."/>
            <person name="Zigann R."/>
            <person name="Bruce D."/>
            <person name="Chang Y.J."/>
            <person name="Detter J.C."/>
            <person name="Han C."/>
            <person name="Hauser L."/>
            <person name="Jeffries C.D."/>
            <person name="Land M."/>
            <person name="Munk A.C."/>
            <person name="Tapia R."/>
            <person name="Dahl C."/>
        </authorList>
    </citation>
    <scope>NUCLEOTIDE SEQUENCE [LARGE SCALE GENOMIC DNA]</scope>
    <source>
        <strain evidence="3">ATCC 17899 / DSM 180 / NBRC 103801 / NCIMB 10441 / D</strain>
    </source>
</reference>
<keyword evidence="1" id="KW-1133">Transmembrane helix</keyword>
<dbReference type="eggNOG" id="COG3086">
    <property type="taxonomic scope" value="Bacteria"/>
</dbReference>
<dbReference type="KEGG" id="alv:Alvin_1723"/>
<dbReference type="HOGENOM" id="CLU_124911_0_2_6"/>
<dbReference type="OrthoDB" id="9795854at2"/>
<evidence type="ECO:0000313" key="2">
    <source>
        <dbReference type="EMBL" id="ADC62655.1"/>
    </source>
</evidence>
<evidence type="ECO:0000313" key="3">
    <source>
        <dbReference type="Proteomes" id="UP000001441"/>
    </source>
</evidence>
<protein>
    <submittedName>
        <fullName evidence="2">Positive regulator of sigma E, RseC/MucC</fullName>
    </submittedName>
</protein>
<dbReference type="RefSeq" id="WP_012970929.1">
    <property type="nucleotide sequence ID" value="NC_013851.1"/>
</dbReference>
<keyword evidence="3" id="KW-1185">Reference proteome</keyword>
<dbReference type="Proteomes" id="UP000001441">
    <property type="component" value="Chromosome"/>
</dbReference>
<dbReference type="AlphaFoldDB" id="D3RTZ6"/>
<accession>D3RTZ6</accession>
<dbReference type="PANTHER" id="PTHR35867:SF1">
    <property type="entry name" value="PROTEIN RSEC"/>
    <property type="match status" value="1"/>
</dbReference>
<organism evidence="2 3">
    <name type="scientific">Allochromatium vinosum (strain ATCC 17899 / DSM 180 / NBRC 103801 / NCIMB 10441 / D)</name>
    <name type="common">Chromatium vinosum</name>
    <dbReference type="NCBI Taxonomy" id="572477"/>
    <lineage>
        <taxon>Bacteria</taxon>
        <taxon>Pseudomonadati</taxon>
        <taxon>Pseudomonadota</taxon>
        <taxon>Gammaproteobacteria</taxon>
        <taxon>Chromatiales</taxon>
        <taxon>Chromatiaceae</taxon>
        <taxon>Allochromatium</taxon>
    </lineage>
</organism>
<name>D3RTZ6_ALLVD</name>
<keyword evidence="1" id="KW-0472">Membrane</keyword>
<feature type="transmembrane region" description="Helical" evidence="1">
    <location>
        <begin position="79"/>
        <end position="96"/>
    </location>
</feature>
<sequence length="166" mass="18011">MIEERGRIIALVGDQARVTAERRSACGQCSVNNACGTSLLERVFGRHPVELLARNPIGAQVGDEVVVGLSEQGLLRTAAAAYLVPILALILGATLGERFGGAYPDVASVLGALIGLALAFWWLRGYSVTLTRRPERQPVILRRLDARLSVTLSDAHQRIDIHRSEF</sequence>
<keyword evidence="1" id="KW-0812">Transmembrane</keyword>
<dbReference type="PANTHER" id="PTHR35867">
    <property type="entry name" value="PROTEIN RSEC"/>
    <property type="match status" value="1"/>
</dbReference>
<gene>
    <name evidence="2" type="ordered locus">Alvin_1723</name>
</gene>
<feature type="transmembrane region" description="Helical" evidence="1">
    <location>
        <begin position="102"/>
        <end position="123"/>
    </location>
</feature>
<dbReference type="STRING" id="572477.Alvin_1723"/>
<proteinExistence type="predicted"/>